<sequence>MGETNRDVELFAAFRLRAVTGAYQFQRFGKAVGHTHNHVVHKGAVQAVHGLVRFGFRGSVERQNAVFLLQRDVGVHRLGQRALGAFDCHGVRLVHLDRHARGDSDRKFSDSGHCLTPPLRVGYQM</sequence>
<reference evidence="1" key="1">
    <citation type="submission" date="2019-08" db="EMBL/GenBank/DDBJ databases">
        <authorList>
            <person name="Kucharzyk K."/>
            <person name="Murdoch R.W."/>
            <person name="Higgins S."/>
            <person name="Loffler F."/>
        </authorList>
    </citation>
    <scope>NUCLEOTIDE SEQUENCE</scope>
</reference>
<organism evidence="1">
    <name type="scientific">bioreactor metagenome</name>
    <dbReference type="NCBI Taxonomy" id="1076179"/>
    <lineage>
        <taxon>unclassified sequences</taxon>
        <taxon>metagenomes</taxon>
        <taxon>ecological metagenomes</taxon>
    </lineage>
</organism>
<comment type="caution">
    <text evidence="1">The sequence shown here is derived from an EMBL/GenBank/DDBJ whole genome shotgun (WGS) entry which is preliminary data.</text>
</comment>
<proteinExistence type="predicted"/>
<gene>
    <name evidence="1" type="ORF">SDC9_201100</name>
</gene>
<evidence type="ECO:0000313" key="1">
    <source>
        <dbReference type="EMBL" id="MPN53436.1"/>
    </source>
</evidence>
<accession>A0A645IQQ9</accession>
<protein>
    <submittedName>
        <fullName evidence="1">Uncharacterized protein</fullName>
    </submittedName>
</protein>
<dbReference type="EMBL" id="VSSQ01120553">
    <property type="protein sequence ID" value="MPN53436.1"/>
    <property type="molecule type" value="Genomic_DNA"/>
</dbReference>
<name>A0A645IQQ9_9ZZZZ</name>
<dbReference type="AlphaFoldDB" id="A0A645IQQ9"/>